<feature type="non-terminal residue" evidence="1">
    <location>
        <position position="115"/>
    </location>
</feature>
<evidence type="ECO:0000313" key="2">
    <source>
        <dbReference type="Proteomes" id="UP000218811"/>
    </source>
</evidence>
<dbReference type="EMBL" id="KB467909">
    <property type="protein sequence ID" value="PCH37005.1"/>
    <property type="molecule type" value="Genomic_DNA"/>
</dbReference>
<dbReference type="GO" id="GO:0003676">
    <property type="term" value="F:nucleic acid binding"/>
    <property type="evidence" value="ECO:0007669"/>
    <property type="project" value="InterPro"/>
</dbReference>
<dbReference type="SUPFAM" id="SSF53098">
    <property type="entry name" value="Ribonuclease H-like"/>
    <property type="match status" value="1"/>
</dbReference>
<name>A0A2H3J5Q9_WOLCO</name>
<dbReference type="OrthoDB" id="446925at2759"/>
<reference evidence="1 2" key="1">
    <citation type="journal article" date="2012" name="Science">
        <title>The Paleozoic origin of enzymatic lignin decomposition reconstructed from 31 fungal genomes.</title>
        <authorList>
            <person name="Floudas D."/>
            <person name="Binder M."/>
            <person name="Riley R."/>
            <person name="Barry K."/>
            <person name="Blanchette R.A."/>
            <person name="Henrissat B."/>
            <person name="Martinez A.T."/>
            <person name="Otillar R."/>
            <person name="Spatafora J.W."/>
            <person name="Yadav J.S."/>
            <person name="Aerts A."/>
            <person name="Benoit I."/>
            <person name="Boyd A."/>
            <person name="Carlson A."/>
            <person name="Copeland A."/>
            <person name="Coutinho P.M."/>
            <person name="de Vries R.P."/>
            <person name="Ferreira P."/>
            <person name="Findley K."/>
            <person name="Foster B."/>
            <person name="Gaskell J."/>
            <person name="Glotzer D."/>
            <person name="Gorecki P."/>
            <person name="Heitman J."/>
            <person name="Hesse C."/>
            <person name="Hori C."/>
            <person name="Igarashi K."/>
            <person name="Jurgens J.A."/>
            <person name="Kallen N."/>
            <person name="Kersten P."/>
            <person name="Kohler A."/>
            <person name="Kuees U."/>
            <person name="Kumar T.K.A."/>
            <person name="Kuo A."/>
            <person name="LaButti K."/>
            <person name="Larrondo L.F."/>
            <person name="Lindquist E."/>
            <person name="Ling A."/>
            <person name="Lombard V."/>
            <person name="Lucas S."/>
            <person name="Lundell T."/>
            <person name="Martin R."/>
            <person name="McLaughlin D.J."/>
            <person name="Morgenstern I."/>
            <person name="Morin E."/>
            <person name="Murat C."/>
            <person name="Nagy L.G."/>
            <person name="Nolan M."/>
            <person name="Ohm R.A."/>
            <person name="Patyshakuliyeva A."/>
            <person name="Rokas A."/>
            <person name="Ruiz-Duenas F.J."/>
            <person name="Sabat G."/>
            <person name="Salamov A."/>
            <person name="Samejima M."/>
            <person name="Schmutz J."/>
            <person name="Slot J.C."/>
            <person name="St John F."/>
            <person name="Stenlid J."/>
            <person name="Sun H."/>
            <person name="Sun S."/>
            <person name="Syed K."/>
            <person name="Tsang A."/>
            <person name="Wiebenga A."/>
            <person name="Young D."/>
            <person name="Pisabarro A."/>
            <person name="Eastwood D.C."/>
            <person name="Martin F."/>
            <person name="Cullen D."/>
            <person name="Grigoriev I.V."/>
            <person name="Hibbett D.S."/>
        </authorList>
    </citation>
    <scope>NUCLEOTIDE SEQUENCE [LARGE SCALE GENOMIC DNA]</scope>
    <source>
        <strain evidence="1 2">MD-104</strain>
    </source>
</reference>
<dbReference type="InterPro" id="IPR036397">
    <property type="entry name" value="RNaseH_sf"/>
</dbReference>
<dbReference type="Proteomes" id="UP000218811">
    <property type="component" value="Unassembled WGS sequence"/>
</dbReference>
<dbReference type="Gene3D" id="3.30.420.10">
    <property type="entry name" value="Ribonuclease H-like superfamily/Ribonuclease H"/>
    <property type="match status" value="1"/>
</dbReference>
<evidence type="ECO:0000313" key="1">
    <source>
        <dbReference type="EMBL" id="PCH37005.1"/>
    </source>
</evidence>
<dbReference type="STRING" id="742152.A0A2H3J5Q9"/>
<sequence>VAYLAKKYHVRHIRISGYNSRANGVVERPHFDVRQALFKAAGGDEKRWSQVAYSVFWSERITTRRRMGCSPYFAVTGTHPILPLDLTEATYLMPALTSALSTTDLIAQRAAALQK</sequence>
<accession>A0A2H3J5Q9</accession>
<dbReference type="InterPro" id="IPR012337">
    <property type="entry name" value="RNaseH-like_sf"/>
</dbReference>
<dbReference type="AlphaFoldDB" id="A0A2H3J5Q9"/>
<dbReference type="OMA" id="WAERITI"/>
<evidence type="ECO:0008006" key="3">
    <source>
        <dbReference type="Google" id="ProtNLM"/>
    </source>
</evidence>
<gene>
    <name evidence="1" type="ORF">WOLCODRAFT_36627</name>
</gene>
<organism evidence="1 2">
    <name type="scientific">Wolfiporia cocos (strain MD-104)</name>
    <name type="common">Brown rot fungus</name>
    <dbReference type="NCBI Taxonomy" id="742152"/>
    <lineage>
        <taxon>Eukaryota</taxon>
        <taxon>Fungi</taxon>
        <taxon>Dikarya</taxon>
        <taxon>Basidiomycota</taxon>
        <taxon>Agaricomycotina</taxon>
        <taxon>Agaricomycetes</taxon>
        <taxon>Polyporales</taxon>
        <taxon>Phaeolaceae</taxon>
        <taxon>Wolfiporia</taxon>
    </lineage>
</organism>
<feature type="non-terminal residue" evidence="1">
    <location>
        <position position="1"/>
    </location>
</feature>
<proteinExistence type="predicted"/>
<keyword evidence="2" id="KW-1185">Reference proteome</keyword>
<protein>
    <recommendedName>
        <fullName evidence="3">Integrase catalytic domain-containing protein</fullName>
    </recommendedName>
</protein>